<name>A0A1Q9W787_9MYCO</name>
<comment type="similarity">
    <text evidence="2">Belongs to the AAE transporter (TC 2.A.81) family.</text>
</comment>
<dbReference type="EMBL" id="MLHV01000046">
    <property type="protein sequence ID" value="OHT85426.1"/>
    <property type="molecule type" value="Genomic_DNA"/>
</dbReference>
<evidence type="ECO:0000256" key="6">
    <source>
        <dbReference type="ARBA" id="ARBA00022989"/>
    </source>
</evidence>
<accession>A0A1Q9W787</accession>
<keyword evidence="7 8" id="KW-0472">Membrane</keyword>
<organism evidence="10 11">
    <name type="scientific">Mycobacterium syngnathidarum</name>
    <dbReference type="NCBI Taxonomy" id="1908205"/>
    <lineage>
        <taxon>Bacteria</taxon>
        <taxon>Bacillati</taxon>
        <taxon>Actinomycetota</taxon>
        <taxon>Actinomycetes</taxon>
        <taxon>Mycobacteriales</taxon>
        <taxon>Mycobacteriaceae</taxon>
        <taxon>Mycobacterium</taxon>
    </lineage>
</organism>
<accession>A0A1S1JGY7</accession>
<dbReference type="Proteomes" id="UP000179636">
    <property type="component" value="Unassembled WGS sequence"/>
</dbReference>
<protein>
    <recommendedName>
        <fullName evidence="9">YidE/YbjL duplication domain-containing protein</fullName>
    </recommendedName>
</protein>
<reference evidence="10 11" key="1">
    <citation type="submission" date="2016-10" db="EMBL/GenBank/DDBJ databases">
        <title>Evaluation of Human, Animal and Environmental Mycobacterium chelonae Isolates by Core Genome Phylogenomic Analysis, Targeted Gene Comparison, and Anti-microbial Susceptibility Patterns: A Tale of Mistaken Identities.</title>
        <authorList>
            <person name="Fogelson S.B."/>
            <person name="Camus A.C."/>
            <person name="Lorenz W."/>
            <person name="Vasireddy R."/>
            <person name="Vasireddy S."/>
            <person name="Smith T."/>
            <person name="Brown-Elliott B.A."/>
            <person name="Wallace R.J.Jr."/>
            <person name="Hasan N.A."/>
            <person name="Reischl U."/>
            <person name="Sanchez S."/>
        </authorList>
    </citation>
    <scope>NUCLEOTIDE SEQUENCE [LARGE SCALE GENOMIC DNA]</scope>
    <source>
        <strain evidence="10 11">24999</strain>
    </source>
</reference>
<keyword evidence="4" id="KW-1003">Cell membrane</keyword>
<gene>
    <name evidence="10" type="ORF">BKG61_28465</name>
</gene>
<keyword evidence="3" id="KW-0813">Transport</keyword>
<dbReference type="InterPro" id="IPR050144">
    <property type="entry name" value="AAE_transporter"/>
</dbReference>
<proteinExistence type="inferred from homology"/>
<evidence type="ECO:0000256" key="3">
    <source>
        <dbReference type="ARBA" id="ARBA00022448"/>
    </source>
</evidence>
<evidence type="ECO:0000256" key="2">
    <source>
        <dbReference type="ARBA" id="ARBA00009854"/>
    </source>
</evidence>
<evidence type="ECO:0000256" key="4">
    <source>
        <dbReference type="ARBA" id="ARBA00022475"/>
    </source>
</evidence>
<evidence type="ECO:0000256" key="5">
    <source>
        <dbReference type="ARBA" id="ARBA00022692"/>
    </source>
</evidence>
<evidence type="ECO:0000256" key="1">
    <source>
        <dbReference type="ARBA" id="ARBA00004651"/>
    </source>
</evidence>
<evidence type="ECO:0000259" key="9">
    <source>
        <dbReference type="Pfam" id="PF06826"/>
    </source>
</evidence>
<dbReference type="STRING" id="1908205.BKG60_21310"/>
<evidence type="ECO:0000256" key="8">
    <source>
        <dbReference type="SAM" id="Phobius"/>
    </source>
</evidence>
<keyword evidence="6 8" id="KW-1133">Transmembrane helix</keyword>
<evidence type="ECO:0000313" key="11">
    <source>
        <dbReference type="Proteomes" id="UP000179636"/>
    </source>
</evidence>
<keyword evidence="11" id="KW-1185">Reference proteome</keyword>
<dbReference type="Pfam" id="PF06826">
    <property type="entry name" value="Asp-Al_Ex"/>
    <property type="match status" value="1"/>
</dbReference>
<evidence type="ECO:0000313" key="10">
    <source>
        <dbReference type="EMBL" id="OHT85426.1"/>
    </source>
</evidence>
<sequence>MTEQVSRGGKPVELRPDLELAAGDHVLVVGLRDNLVHVGERIGEELGGDDATLDIDIVAGFLLGGLVRQVADIPLTLGTGGGCLLTGLLFGWVRSKRPTFGQYDPGAADVIKRSSTPSPTWRCRCSVPSWWPWPTPWVADGIRREPVLCGAHPPATPKCDIYHDLSSL</sequence>
<comment type="caution">
    <text evidence="10">The sequence shown here is derived from an EMBL/GenBank/DDBJ whole genome shotgun (WGS) entry which is preliminary data.</text>
</comment>
<dbReference type="InterPro" id="IPR006512">
    <property type="entry name" value="YidE_YbjL"/>
</dbReference>
<dbReference type="PANTHER" id="PTHR30445:SF9">
    <property type="match status" value="1"/>
</dbReference>
<dbReference type="AlphaFoldDB" id="A0A1Q9W787"/>
<dbReference type="PANTHER" id="PTHR30445">
    <property type="entry name" value="K(+)_H(+) ANTIPORTER SUBUNIT KHTT"/>
    <property type="match status" value="1"/>
</dbReference>
<feature type="transmembrane region" description="Helical" evidence="8">
    <location>
        <begin position="73"/>
        <end position="93"/>
    </location>
</feature>
<feature type="domain" description="YidE/YbjL duplication" evidence="9">
    <location>
        <begin position="55"/>
        <end position="109"/>
    </location>
</feature>
<evidence type="ECO:0000256" key="7">
    <source>
        <dbReference type="ARBA" id="ARBA00023136"/>
    </source>
</evidence>
<keyword evidence="5 8" id="KW-0812">Transmembrane</keyword>
<dbReference type="GO" id="GO:0005886">
    <property type="term" value="C:plasma membrane"/>
    <property type="evidence" value="ECO:0007669"/>
    <property type="project" value="UniProtKB-SubCell"/>
</dbReference>
<comment type="subcellular location">
    <subcellularLocation>
        <location evidence="1">Cell membrane</location>
        <topology evidence="1">Multi-pass membrane protein</topology>
    </subcellularLocation>
</comment>